<dbReference type="Gene3D" id="2.80.10.50">
    <property type="match status" value="1"/>
</dbReference>
<dbReference type="PROSITE" id="PS50231">
    <property type="entry name" value="RICIN_B_LECTIN"/>
    <property type="match status" value="1"/>
</dbReference>
<evidence type="ECO:0000259" key="3">
    <source>
        <dbReference type="SMART" id="SM00458"/>
    </source>
</evidence>
<dbReference type="Pfam" id="PF00652">
    <property type="entry name" value="Ricin_B_lectin"/>
    <property type="match status" value="1"/>
</dbReference>
<dbReference type="RefSeq" id="WP_343997457.1">
    <property type="nucleotide sequence ID" value="NZ_BAAAGU010000002.1"/>
</dbReference>
<organism evidence="4 5">
    <name type="scientific">Streptomyces thermocarboxydovorans</name>
    <dbReference type="NCBI Taxonomy" id="59298"/>
    <lineage>
        <taxon>Bacteria</taxon>
        <taxon>Bacillati</taxon>
        <taxon>Actinomycetota</taxon>
        <taxon>Actinomycetes</taxon>
        <taxon>Kitasatosporales</taxon>
        <taxon>Streptomycetaceae</taxon>
        <taxon>Streptomyces</taxon>
    </lineage>
</organism>
<proteinExistence type="predicted"/>
<dbReference type="InterPro" id="IPR035992">
    <property type="entry name" value="Ricin_B-like_lectins"/>
</dbReference>
<feature type="domain" description="Ricin B lectin" evidence="3">
    <location>
        <begin position="37"/>
        <end position="169"/>
    </location>
</feature>
<dbReference type="InterPro" id="IPR000772">
    <property type="entry name" value="Ricin_B_lectin"/>
</dbReference>
<dbReference type="CDD" id="cd00161">
    <property type="entry name" value="beta-trefoil_Ricin-like"/>
    <property type="match status" value="1"/>
</dbReference>
<dbReference type="SUPFAM" id="SSF50370">
    <property type="entry name" value="Ricin B-like lectins"/>
    <property type="match status" value="1"/>
</dbReference>
<feature type="signal peptide" evidence="2">
    <location>
        <begin position="1"/>
        <end position="27"/>
    </location>
</feature>
<evidence type="ECO:0000256" key="1">
    <source>
        <dbReference type="SAM" id="MobiDB-lite"/>
    </source>
</evidence>
<dbReference type="Proteomes" id="UP001500724">
    <property type="component" value="Unassembled WGS sequence"/>
</dbReference>
<evidence type="ECO:0000313" key="5">
    <source>
        <dbReference type="Proteomes" id="UP001500724"/>
    </source>
</evidence>
<evidence type="ECO:0000313" key="4">
    <source>
        <dbReference type="EMBL" id="GAA0631090.1"/>
    </source>
</evidence>
<name>A0ABN1H764_9ACTN</name>
<sequence>MRKAVGSLAMVAIAAGSMTVLSAPAHAAAPAKKDPYAHTRLERVWAPGKCLSMGGSKKNNARLVLGKCAKNDKTQRWTLKRLSKNSSVFTIKNDKSGKCLAVGAKNRLVQYTCSSGKKSHQWVLGGSKIYSKANGKVIASNSTKAGSHPYLEKSGGSDKARVRQEWGLS</sequence>
<comment type="caution">
    <text evidence="4">The sequence shown here is derived from an EMBL/GenBank/DDBJ whole genome shotgun (WGS) entry which is preliminary data.</text>
</comment>
<reference evidence="4 5" key="1">
    <citation type="journal article" date="2019" name="Int. J. Syst. Evol. Microbiol.">
        <title>The Global Catalogue of Microorganisms (GCM) 10K type strain sequencing project: providing services to taxonomists for standard genome sequencing and annotation.</title>
        <authorList>
            <consortium name="The Broad Institute Genomics Platform"/>
            <consortium name="The Broad Institute Genome Sequencing Center for Infectious Disease"/>
            <person name="Wu L."/>
            <person name="Ma J."/>
        </authorList>
    </citation>
    <scope>NUCLEOTIDE SEQUENCE [LARGE SCALE GENOMIC DNA]</scope>
    <source>
        <strain evidence="4 5">JCM 10367</strain>
    </source>
</reference>
<keyword evidence="5" id="KW-1185">Reference proteome</keyword>
<gene>
    <name evidence="4" type="ORF">GCM10009535_03250</name>
</gene>
<dbReference type="SMART" id="SM00458">
    <property type="entry name" value="RICIN"/>
    <property type="match status" value="1"/>
</dbReference>
<feature type="compositionally biased region" description="Basic and acidic residues" evidence="1">
    <location>
        <begin position="155"/>
        <end position="169"/>
    </location>
</feature>
<dbReference type="EMBL" id="BAAAGU010000002">
    <property type="protein sequence ID" value="GAA0631090.1"/>
    <property type="molecule type" value="Genomic_DNA"/>
</dbReference>
<keyword evidence="2" id="KW-0732">Signal</keyword>
<accession>A0ABN1H764</accession>
<feature type="chain" id="PRO_5045035950" description="Ricin B lectin domain-containing protein" evidence="2">
    <location>
        <begin position="28"/>
        <end position="169"/>
    </location>
</feature>
<evidence type="ECO:0000256" key="2">
    <source>
        <dbReference type="SAM" id="SignalP"/>
    </source>
</evidence>
<feature type="region of interest" description="Disordered" evidence="1">
    <location>
        <begin position="141"/>
        <end position="169"/>
    </location>
</feature>
<protein>
    <recommendedName>
        <fullName evidence="3">Ricin B lectin domain-containing protein</fullName>
    </recommendedName>
</protein>